<evidence type="ECO:0000313" key="4">
    <source>
        <dbReference type="EMBL" id="KFE61910.1"/>
    </source>
</evidence>
<feature type="region of interest" description="Disordered" evidence="2">
    <location>
        <begin position="30"/>
        <end position="88"/>
    </location>
</feature>
<comment type="caution">
    <text evidence="4">The sequence shown here is derived from an EMBL/GenBank/DDBJ whole genome shotgun (WGS) entry which is preliminary data.</text>
</comment>
<dbReference type="GO" id="GO:0016740">
    <property type="term" value="F:transferase activity"/>
    <property type="evidence" value="ECO:0007669"/>
    <property type="project" value="UniProtKB-KW"/>
</dbReference>
<accession>A0A085W2J7</accession>
<dbReference type="PATRIC" id="fig|394096.3.peg.8086"/>
<keyword evidence="4" id="KW-0670">Pyruvate</keyword>
<reference evidence="4 5" key="1">
    <citation type="submission" date="2014-04" db="EMBL/GenBank/DDBJ databases">
        <title>Genome assembly of Hyalangium minutum DSM 14724.</title>
        <authorList>
            <person name="Sharma G."/>
            <person name="Subramanian S."/>
        </authorList>
    </citation>
    <scope>NUCLEOTIDE SEQUENCE [LARGE SCALE GENOMIC DNA]</scope>
    <source>
        <strain evidence="4 5">DSM 14724</strain>
    </source>
</reference>
<feature type="region of interest" description="Disordered" evidence="2">
    <location>
        <begin position="256"/>
        <end position="282"/>
    </location>
</feature>
<evidence type="ECO:0000313" key="5">
    <source>
        <dbReference type="Proteomes" id="UP000028725"/>
    </source>
</evidence>
<feature type="compositionally biased region" description="Low complexity" evidence="2">
    <location>
        <begin position="30"/>
        <end position="62"/>
    </location>
</feature>
<dbReference type="AlphaFoldDB" id="A0A085W2J7"/>
<sequence>MRSASSILRLLMVLGAGICAPALAQETPATPAAAPAPAPEASAPATAAPAAAPEAAPAAAPAAPAPTPAAPPSTAISPTPPGPAPQTADEAFNTRVKTLEEEVVDLKEKIYRSKARLLLLQETVLGGDLSTGARAVLFHKNEMGNSFVLESVAYALDGAPIFTKVNQDGDLDKAEEFEIFNGRIVPGQHQIAVRFVYRGNGYGVFSYLEGYKFRVQSSYTFNAEATKVTTVRVVGFEKGGITTDLKDRPSVRYDIEVSRDSGPAKGDTKKVPAAASSSETKK</sequence>
<dbReference type="EMBL" id="JMCB01000024">
    <property type="protein sequence ID" value="KFE61910.1"/>
    <property type="molecule type" value="Genomic_DNA"/>
</dbReference>
<proteinExistence type="predicted"/>
<evidence type="ECO:0000256" key="3">
    <source>
        <dbReference type="SAM" id="SignalP"/>
    </source>
</evidence>
<gene>
    <name evidence="4" type="ORF">DB31_4353</name>
</gene>
<keyword evidence="4" id="KW-0808">Transferase</keyword>
<keyword evidence="3" id="KW-0732">Signal</keyword>
<dbReference type="STRING" id="394096.DB31_4353"/>
<feature type="coiled-coil region" evidence="1">
    <location>
        <begin position="89"/>
        <end position="116"/>
    </location>
</feature>
<protein>
    <submittedName>
        <fullName evidence="4">Dihydrolipoamide acetyltransferase component of pyruvate dehydrogenase complex</fullName>
    </submittedName>
</protein>
<dbReference type="Proteomes" id="UP000028725">
    <property type="component" value="Unassembled WGS sequence"/>
</dbReference>
<dbReference type="RefSeq" id="WP_044198113.1">
    <property type="nucleotide sequence ID" value="NZ_JMCB01000024.1"/>
</dbReference>
<feature type="signal peptide" evidence="3">
    <location>
        <begin position="1"/>
        <end position="24"/>
    </location>
</feature>
<evidence type="ECO:0000256" key="1">
    <source>
        <dbReference type="SAM" id="Coils"/>
    </source>
</evidence>
<feature type="chain" id="PRO_5001799316" evidence="3">
    <location>
        <begin position="25"/>
        <end position="282"/>
    </location>
</feature>
<keyword evidence="5" id="KW-1185">Reference proteome</keyword>
<evidence type="ECO:0000256" key="2">
    <source>
        <dbReference type="SAM" id="MobiDB-lite"/>
    </source>
</evidence>
<organism evidence="4 5">
    <name type="scientific">Hyalangium minutum</name>
    <dbReference type="NCBI Taxonomy" id="394096"/>
    <lineage>
        <taxon>Bacteria</taxon>
        <taxon>Pseudomonadati</taxon>
        <taxon>Myxococcota</taxon>
        <taxon>Myxococcia</taxon>
        <taxon>Myxococcales</taxon>
        <taxon>Cystobacterineae</taxon>
        <taxon>Archangiaceae</taxon>
        <taxon>Hyalangium</taxon>
    </lineage>
</organism>
<keyword evidence="1" id="KW-0175">Coiled coil</keyword>
<name>A0A085W2J7_9BACT</name>